<dbReference type="PROSITE" id="PS00761">
    <property type="entry name" value="SPASE_I_3"/>
    <property type="match status" value="1"/>
</dbReference>
<evidence type="ECO:0000256" key="3">
    <source>
        <dbReference type="ARBA" id="ARBA00009370"/>
    </source>
</evidence>
<dbReference type="Gene3D" id="2.10.109.10">
    <property type="entry name" value="Umud Fragment, subunit A"/>
    <property type="match status" value="1"/>
</dbReference>
<feature type="domain" description="Peptidase S26" evidence="9">
    <location>
        <begin position="6"/>
        <end position="165"/>
    </location>
</feature>
<dbReference type="Pfam" id="PF10502">
    <property type="entry name" value="Peptidase_S26"/>
    <property type="match status" value="1"/>
</dbReference>
<keyword evidence="11" id="KW-1185">Reference proteome</keyword>
<comment type="caution">
    <text evidence="10">The sequence shown here is derived from an EMBL/GenBank/DDBJ whole genome shotgun (WGS) entry which is preliminary data.</text>
</comment>
<evidence type="ECO:0000313" key="10">
    <source>
        <dbReference type="EMBL" id="GAA0232014.1"/>
    </source>
</evidence>
<dbReference type="CDD" id="cd06530">
    <property type="entry name" value="S26_SPase_I"/>
    <property type="match status" value="1"/>
</dbReference>
<dbReference type="InterPro" id="IPR019758">
    <property type="entry name" value="Pept_S26A_signal_pept_1_CS"/>
</dbReference>
<dbReference type="RefSeq" id="WP_343934733.1">
    <property type="nucleotide sequence ID" value="NZ_BAAABU010000006.1"/>
</dbReference>
<comment type="subcellular location">
    <subcellularLocation>
        <location evidence="2">Cell membrane</location>
        <topology evidence="2">Single-pass type II membrane protein</topology>
    </subcellularLocation>
    <subcellularLocation>
        <location evidence="8">Membrane</location>
        <topology evidence="8">Single-pass type II membrane protein</topology>
    </subcellularLocation>
</comment>
<dbReference type="PROSITE" id="PS00760">
    <property type="entry name" value="SPASE_I_2"/>
    <property type="match status" value="1"/>
</dbReference>
<protein>
    <recommendedName>
        <fullName evidence="4 7">Signal peptidase I</fullName>
        <ecNumber evidence="4 7">3.4.21.89</ecNumber>
    </recommendedName>
</protein>
<evidence type="ECO:0000313" key="11">
    <source>
        <dbReference type="Proteomes" id="UP001500416"/>
    </source>
</evidence>
<evidence type="ECO:0000256" key="7">
    <source>
        <dbReference type="RuleBase" id="RU003993"/>
    </source>
</evidence>
<dbReference type="InterPro" id="IPR019756">
    <property type="entry name" value="Pept_S26A_signal_pept_1_Ser-AS"/>
</dbReference>
<dbReference type="NCBIfam" id="TIGR02227">
    <property type="entry name" value="sigpep_I_bact"/>
    <property type="match status" value="1"/>
</dbReference>
<sequence length="181" mass="19057">MVRWWVVAAAVPVVLAFVVAAVGFALSAPVRGDSMDPALRAGDRVLANPFGGTAPQRLDVVTVRPPGRDAVAVKRVVGVGGDQVRVSGGRVLVRPGGDERWHVLERPAEGTCCAPDGKGGVDAAVVVPEGSFFVLGDNTAVSTDSREYGFVARADVISVVWRRVWPPADVGEVPRPRLDPM</sequence>
<dbReference type="PANTHER" id="PTHR43390:SF1">
    <property type="entry name" value="CHLOROPLAST PROCESSING PEPTIDASE"/>
    <property type="match status" value="1"/>
</dbReference>
<evidence type="ECO:0000256" key="6">
    <source>
        <dbReference type="ARBA" id="ARBA00022801"/>
    </source>
</evidence>
<evidence type="ECO:0000256" key="5">
    <source>
        <dbReference type="ARBA" id="ARBA00022670"/>
    </source>
</evidence>
<dbReference type="InterPro" id="IPR000223">
    <property type="entry name" value="Pept_S26A_signal_pept_1"/>
</dbReference>
<evidence type="ECO:0000256" key="4">
    <source>
        <dbReference type="ARBA" id="ARBA00013208"/>
    </source>
</evidence>
<dbReference type="PROSITE" id="PS00501">
    <property type="entry name" value="SPASE_I_1"/>
    <property type="match status" value="1"/>
</dbReference>
<dbReference type="PANTHER" id="PTHR43390">
    <property type="entry name" value="SIGNAL PEPTIDASE I"/>
    <property type="match status" value="1"/>
</dbReference>
<accession>A0ABN0TWI6</accession>
<dbReference type="EMBL" id="BAAABU010000006">
    <property type="protein sequence ID" value="GAA0232014.1"/>
    <property type="molecule type" value="Genomic_DNA"/>
</dbReference>
<dbReference type="InterPro" id="IPR019533">
    <property type="entry name" value="Peptidase_S26"/>
</dbReference>
<gene>
    <name evidence="10" type="ORF">GCM10010492_33350</name>
</gene>
<dbReference type="SUPFAM" id="SSF51306">
    <property type="entry name" value="LexA/Signal peptidase"/>
    <property type="match status" value="1"/>
</dbReference>
<reference evidence="10 11" key="1">
    <citation type="journal article" date="2019" name="Int. J. Syst. Evol. Microbiol.">
        <title>The Global Catalogue of Microorganisms (GCM) 10K type strain sequencing project: providing services to taxonomists for standard genome sequencing and annotation.</title>
        <authorList>
            <consortium name="The Broad Institute Genomics Platform"/>
            <consortium name="The Broad Institute Genome Sequencing Center for Infectious Disease"/>
            <person name="Wu L."/>
            <person name="Ma J."/>
        </authorList>
    </citation>
    <scope>NUCLEOTIDE SEQUENCE [LARGE SCALE GENOMIC DNA]</scope>
    <source>
        <strain evidence="10 11">JCM 3380</strain>
    </source>
</reference>
<evidence type="ECO:0000256" key="8">
    <source>
        <dbReference type="RuleBase" id="RU362042"/>
    </source>
</evidence>
<dbReference type="InterPro" id="IPR036286">
    <property type="entry name" value="LexA/Signal_pep-like_sf"/>
</dbReference>
<dbReference type="InterPro" id="IPR019757">
    <property type="entry name" value="Pept_S26A_signal_pept_1_Lys-AS"/>
</dbReference>
<proteinExistence type="inferred from homology"/>
<dbReference type="EC" id="3.4.21.89" evidence="4 7"/>
<evidence type="ECO:0000259" key="9">
    <source>
        <dbReference type="Pfam" id="PF10502"/>
    </source>
</evidence>
<keyword evidence="6 7" id="KW-0378">Hydrolase</keyword>
<dbReference type="Proteomes" id="UP001500416">
    <property type="component" value="Unassembled WGS sequence"/>
</dbReference>
<name>A0ABN0TWI6_9PSEU</name>
<evidence type="ECO:0000256" key="1">
    <source>
        <dbReference type="ARBA" id="ARBA00000677"/>
    </source>
</evidence>
<organism evidence="10 11">
    <name type="scientific">Saccharothrix mutabilis subsp. mutabilis</name>
    <dbReference type="NCBI Taxonomy" id="66855"/>
    <lineage>
        <taxon>Bacteria</taxon>
        <taxon>Bacillati</taxon>
        <taxon>Actinomycetota</taxon>
        <taxon>Actinomycetes</taxon>
        <taxon>Pseudonocardiales</taxon>
        <taxon>Pseudonocardiaceae</taxon>
        <taxon>Saccharothrix</taxon>
    </lineage>
</organism>
<comment type="catalytic activity">
    <reaction evidence="1 7">
        <text>Cleavage of hydrophobic, N-terminal signal or leader sequences from secreted and periplasmic proteins.</text>
        <dbReference type="EC" id="3.4.21.89"/>
    </reaction>
</comment>
<keyword evidence="5 7" id="KW-0645">Protease</keyword>
<comment type="similarity">
    <text evidence="3 8">Belongs to the peptidase S26 family.</text>
</comment>
<evidence type="ECO:0000256" key="2">
    <source>
        <dbReference type="ARBA" id="ARBA00004401"/>
    </source>
</evidence>
<dbReference type="PRINTS" id="PR00727">
    <property type="entry name" value="LEADERPTASE"/>
</dbReference>